<comment type="caution">
    <text evidence="5">The sequence shown here is derived from an EMBL/GenBank/DDBJ whole genome shotgun (WGS) entry which is preliminary data.</text>
</comment>
<dbReference type="InterPro" id="IPR044859">
    <property type="entry name" value="Allene_oxi_cyc_Dirigent"/>
</dbReference>
<evidence type="ECO:0000313" key="5">
    <source>
        <dbReference type="EMBL" id="CAI0402717.1"/>
    </source>
</evidence>
<comment type="function">
    <text evidence="4">Dirigent proteins impart stereoselectivity on the phenoxy radical-coupling reaction, yielding optically active lignans from two molecules of coniferyl alcohol in the biosynthesis of lignans, flavonolignans, and alkaloids and thus plays a central role in plant secondary metabolism.</text>
</comment>
<evidence type="ECO:0000256" key="2">
    <source>
        <dbReference type="ARBA" id="ARBA00011738"/>
    </source>
</evidence>
<organism evidence="5 6">
    <name type="scientific">Linum tenue</name>
    <dbReference type="NCBI Taxonomy" id="586396"/>
    <lineage>
        <taxon>Eukaryota</taxon>
        <taxon>Viridiplantae</taxon>
        <taxon>Streptophyta</taxon>
        <taxon>Embryophyta</taxon>
        <taxon>Tracheophyta</taxon>
        <taxon>Spermatophyta</taxon>
        <taxon>Magnoliopsida</taxon>
        <taxon>eudicotyledons</taxon>
        <taxon>Gunneridae</taxon>
        <taxon>Pentapetalae</taxon>
        <taxon>rosids</taxon>
        <taxon>fabids</taxon>
        <taxon>Malpighiales</taxon>
        <taxon>Linaceae</taxon>
        <taxon>Linum</taxon>
    </lineage>
</organism>
<dbReference type="InterPro" id="IPR004265">
    <property type="entry name" value="Dirigent"/>
</dbReference>
<reference evidence="5" key="1">
    <citation type="submission" date="2022-08" db="EMBL/GenBank/DDBJ databases">
        <authorList>
            <person name="Gutierrez-Valencia J."/>
        </authorList>
    </citation>
    <scope>NUCLEOTIDE SEQUENCE</scope>
</reference>
<keyword evidence="4" id="KW-0052">Apoplast</keyword>
<protein>
    <recommendedName>
        <fullName evidence="4">Dirigent protein</fullName>
    </recommendedName>
</protein>
<comment type="subcellular location">
    <subcellularLocation>
        <location evidence="4">Secreted</location>
        <location evidence="4">Extracellular space</location>
        <location evidence="4">Apoplast</location>
    </subcellularLocation>
</comment>
<dbReference type="PANTHER" id="PTHR21495">
    <property type="entry name" value="NUCLEOPORIN-RELATED"/>
    <property type="match status" value="1"/>
</dbReference>
<dbReference type="Proteomes" id="UP001154282">
    <property type="component" value="Unassembled WGS sequence"/>
</dbReference>
<dbReference type="EMBL" id="CAMGYJ010000004">
    <property type="protein sequence ID" value="CAI0402717.1"/>
    <property type="molecule type" value="Genomic_DNA"/>
</dbReference>
<name>A0AAV0IYY8_9ROSI</name>
<comment type="similarity">
    <text evidence="1 4">Belongs to the plant dirigent protein family.</text>
</comment>
<keyword evidence="6" id="KW-1185">Reference proteome</keyword>
<dbReference type="Gene3D" id="2.40.480.10">
    <property type="entry name" value="Allene oxide cyclase-like"/>
    <property type="match status" value="1"/>
</dbReference>
<feature type="chain" id="PRO_5043087932" description="Dirigent protein" evidence="4">
    <location>
        <begin position="24"/>
        <end position="180"/>
    </location>
</feature>
<gene>
    <name evidence="5" type="ORF">LITE_LOCUS11734</name>
</gene>
<proteinExistence type="inferred from homology"/>
<evidence type="ECO:0000256" key="1">
    <source>
        <dbReference type="ARBA" id="ARBA00010746"/>
    </source>
</evidence>
<dbReference type="GO" id="GO:0009699">
    <property type="term" value="P:phenylpropanoid biosynthetic process"/>
    <property type="evidence" value="ECO:0007669"/>
    <property type="project" value="UniProtKB-ARBA"/>
</dbReference>
<dbReference type="AlphaFoldDB" id="A0AAV0IYY8"/>
<keyword evidence="4" id="KW-0732">Signal</keyword>
<comment type="subunit">
    <text evidence="2 4">Homodimer.</text>
</comment>
<dbReference type="GO" id="GO:0048046">
    <property type="term" value="C:apoplast"/>
    <property type="evidence" value="ECO:0007669"/>
    <property type="project" value="UniProtKB-SubCell"/>
</dbReference>
<dbReference type="Pfam" id="PF03018">
    <property type="entry name" value="Dirigent"/>
    <property type="match status" value="1"/>
</dbReference>
<feature type="signal peptide" evidence="4">
    <location>
        <begin position="1"/>
        <end position="23"/>
    </location>
</feature>
<accession>A0AAV0IYY8</accession>
<keyword evidence="3 4" id="KW-0964">Secreted</keyword>
<sequence length="180" mass="19597">MAAKTFLLFLFLSFSLAISLAHAAKPDGQPFSRTLRPQKLGKEKLSHFRFYFHDTVSGSNPSAVRVAEAAATNASTTGFGLVAVMDNPLTVGPQLSSKLIGRAQGMYASASQTELSFLMLFNFAFTEGRNGVLSEVREMPVVGGSGLLRFARGYAQARTQERDVNTGDAVVEYNVYVFHY</sequence>
<evidence type="ECO:0000256" key="4">
    <source>
        <dbReference type="RuleBase" id="RU363099"/>
    </source>
</evidence>
<evidence type="ECO:0000313" key="6">
    <source>
        <dbReference type="Proteomes" id="UP001154282"/>
    </source>
</evidence>
<evidence type="ECO:0000256" key="3">
    <source>
        <dbReference type="ARBA" id="ARBA00022525"/>
    </source>
</evidence>